<dbReference type="Pfam" id="PF00293">
    <property type="entry name" value="NUDIX"/>
    <property type="match status" value="1"/>
</dbReference>
<evidence type="ECO:0000313" key="8">
    <source>
        <dbReference type="Proteomes" id="UP000326759"/>
    </source>
</evidence>
<dbReference type="GO" id="GO:0006742">
    <property type="term" value="P:NADP+ catabolic process"/>
    <property type="evidence" value="ECO:0007669"/>
    <property type="project" value="TreeGrafter"/>
</dbReference>
<dbReference type="GO" id="GO:0046872">
    <property type="term" value="F:metal ion binding"/>
    <property type="evidence" value="ECO:0007669"/>
    <property type="project" value="UniProtKB-KW"/>
</dbReference>
<dbReference type="GO" id="GO:0035529">
    <property type="term" value="F:NADH pyrophosphatase activity"/>
    <property type="evidence" value="ECO:0007669"/>
    <property type="project" value="TreeGrafter"/>
</dbReference>
<protein>
    <submittedName>
        <fullName evidence="7">Nucleoside diphosphate-linked moiety X motif 17</fullName>
    </submittedName>
</protein>
<dbReference type="PANTHER" id="PTHR42904">
    <property type="entry name" value="NUDIX HYDROLASE, NUDC SUBFAMILY"/>
    <property type="match status" value="1"/>
</dbReference>
<keyword evidence="3" id="KW-0378">Hydrolase</keyword>
<feature type="compositionally biased region" description="Low complexity" evidence="5">
    <location>
        <begin position="117"/>
        <end position="134"/>
    </location>
</feature>
<evidence type="ECO:0000256" key="2">
    <source>
        <dbReference type="ARBA" id="ARBA00022723"/>
    </source>
</evidence>
<name>A0A5N5SPR2_9CRUS</name>
<reference evidence="7 8" key="1">
    <citation type="journal article" date="2019" name="PLoS Biol.">
        <title>Sex chromosomes control vertical transmission of feminizing Wolbachia symbionts in an isopod.</title>
        <authorList>
            <person name="Becking T."/>
            <person name="Chebbi M.A."/>
            <person name="Giraud I."/>
            <person name="Moumen B."/>
            <person name="Laverre T."/>
            <person name="Caubet Y."/>
            <person name="Peccoud J."/>
            <person name="Gilbert C."/>
            <person name="Cordaux R."/>
        </authorList>
    </citation>
    <scope>NUCLEOTIDE SEQUENCE [LARGE SCALE GENOMIC DNA]</scope>
    <source>
        <strain evidence="7">ANa2</strain>
        <tissue evidence="7">Whole body excluding digestive tract and cuticle</tissue>
    </source>
</reference>
<dbReference type="GO" id="GO:0005829">
    <property type="term" value="C:cytosol"/>
    <property type="evidence" value="ECO:0007669"/>
    <property type="project" value="TreeGrafter"/>
</dbReference>
<feature type="region of interest" description="Disordered" evidence="5">
    <location>
        <begin position="112"/>
        <end position="134"/>
    </location>
</feature>
<keyword evidence="4" id="KW-0460">Magnesium</keyword>
<dbReference type="SUPFAM" id="SSF55811">
    <property type="entry name" value="Nudix"/>
    <property type="match status" value="1"/>
</dbReference>
<evidence type="ECO:0000256" key="5">
    <source>
        <dbReference type="SAM" id="MobiDB-lite"/>
    </source>
</evidence>
<feature type="non-terminal residue" evidence="7">
    <location>
        <position position="1"/>
    </location>
</feature>
<keyword evidence="2" id="KW-0479">Metal-binding</keyword>
<dbReference type="Gene3D" id="3.90.79.10">
    <property type="entry name" value="Nucleoside Triphosphate Pyrophosphohydrolase"/>
    <property type="match status" value="1"/>
</dbReference>
<evidence type="ECO:0000256" key="4">
    <source>
        <dbReference type="ARBA" id="ARBA00022842"/>
    </source>
</evidence>
<dbReference type="InterPro" id="IPR015797">
    <property type="entry name" value="NUDIX_hydrolase-like_dom_sf"/>
</dbReference>
<evidence type="ECO:0000256" key="3">
    <source>
        <dbReference type="ARBA" id="ARBA00022801"/>
    </source>
</evidence>
<dbReference type="GO" id="GO:0019677">
    <property type="term" value="P:NAD+ catabolic process"/>
    <property type="evidence" value="ECO:0007669"/>
    <property type="project" value="TreeGrafter"/>
</dbReference>
<gene>
    <name evidence="7" type="primary">nudt17</name>
    <name evidence="7" type="ORF">Anas_09811</name>
</gene>
<organism evidence="7 8">
    <name type="scientific">Armadillidium nasatum</name>
    <dbReference type="NCBI Taxonomy" id="96803"/>
    <lineage>
        <taxon>Eukaryota</taxon>
        <taxon>Metazoa</taxon>
        <taxon>Ecdysozoa</taxon>
        <taxon>Arthropoda</taxon>
        <taxon>Crustacea</taxon>
        <taxon>Multicrustacea</taxon>
        <taxon>Malacostraca</taxon>
        <taxon>Eumalacostraca</taxon>
        <taxon>Peracarida</taxon>
        <taxon>Isopoda</taxon>
        <taxon>Oniscidea</taxon>
        <taxon>Crinocheta</taxon>
        <taxon>Armadillidiidae</taxon>
        <taxon>Armadillidium</taxon>
    </lineage>
</organism>
<keyword evidence="8" id="KW-1185">Reference proteome</keyword>
<accession>A0A5N5SPR2</accession>
<dbReference type="AlphaFoldDB" id="A0A5N5SPR2"/>
<dbReference type="PANTHER" id="PTHR42904:SF1">
    <property type="entry name" value="NUCLEOSIDE DIPHOSPHATE-LINKED MOIETY X MOTIF 17"/>
    <property type="match status" value="1"/>
</dbReference>
<feature type="non-terminal residue" evidence="7">
    <location>
        <position position="134"/>
    </location>
</feature>
<dbReference type="Proteomes" id="UP000326759">
    <property type="component" value="Unassembled WGS sequence"/>
</dbReference>
<evidence type="ECO:0000259" key="6">
    <source>
        <dbReference type="PROSITE" id="PS51462"/>
    </source>
</evidence>
<dbReference type="PROSITE" id="PS51462">
    <property type="entry name" value="NUDIX"/>
    <property type="match status" value="1"/>
</dbReference>
<dbReference type="InterPro" id="IPR020476">
    <property type="entry name" value="Nudix_hydrolase"/>
</dbReference>
<comment type="cofactor">
    <cofactor evidence="1">
        <name>Mg(2+)</name>
        <dbReference type="ChEBI" id="CHEBI:18420"/>
    </cofactor>
</comment>
<dbReference type="InterPro" id="IPR050241">
    <property type="entry name" value="NAD-cap_RNA_hydrolase_NudC"/>
</dbReference>
<comment type="caution">
    <text evidence="7">The sequence shown here is derived from an EMBL/GenBank/DDBJ whole genome shotgun (WGS) entry which is preliminary data.</text>
</comment>
<dbReference type="InterPro" id="IPR000086">
    <property type="entry name" value="NUDIX_hydrolase_dom"/>
</dbReference>
<dbReference type="EMBL" id="SEYY01021782">
    <property type="protein sequence ID" value="KAB7496081.1"/>
    <property type="molecule type" value="Genomic_DNA"/>
</dbReference>
<dbReference type="PRINTS" id="PR00502">
    <property type="entry name" value="NUDIXFAMILY"/>
</dbReference>
<proteinExistence type="predicted"/>
<dbReference type="OrthoDB" id="447842at2759"/>
<evidence type="ECO:0000313" key="7">
    <source>
        <dbReference type="EMBL" id="KAB7496081.1"/>
    </source>
</evidence>
<evidence type="ECO:0000256" key="1">
    <source>
        <dbReference type="ARBA" id="ARBA00001946"/>
    </source>
</evidence>
<dbReference type="GO" id="GO:0005777">
    <property type="term" value="C:peroxisome"/>
    <property type="evidence" value="ECO:0007669"/>
    <property type="project" value="TreeGrafter"/>
</dbReference>
<feature type="domain" description="Nudix hydrolase" evidence="6">
    <location>
        <begin position="56"/>
        <end position="134"/>
    </location>
</feature>
<sequence length="134" mass="15118">GLSHFSYQNIQLLNKLLISHLSLIFWKHYSTEHPSFCPLLIISEEERSSLTEETLGRGIDVGVAIILETSDEKILLTRRARHMRTFPGVWVPPGGHVELNETLEEAGLRELSEETGLSIPPSNKKSSSILTLWE</sequence>